<evidence type="ECO:0000256" key="1">
    <source>
        <dbReference type="SAM" id="MobiDB-lite"/>
    </source>
</evidence>
<reference evidence="2 3" key="1">
    <citation type="submission" date="2009-10" db="EMBL/GenBank/DDBJ databases">
        <authorList>
            <person name="Shrivastava S."/>
            <person name="Brinkac L.B."/>
            <person name="Brown J.L."/>
            <person name="Bruce D.B."/>
            <person name="Detter C."/>
            <person name="Green L.D."/>
            <person name="Munk C.A."/>
            <person name="Rogers Y.C."/>
            <person name="Tapia R."/>
            <person name="Saunders E.S."/>
            <person name="Sims D.R."/>
            <person name="Smith L.A."/>
            <person name="Smith T.J."/>
            <person name="Sutton G."/>
            <person name="Brettin T."/>
        </authorList>
    </citation>
    <scope>NUCLEOTIDE SEQUENCE [LARGE SCALE GENOMIC DNA]</scope>
    <source>
        <strain evidence="3">D str. 1873</strain>
    </source>
</reference>
<organism evidence="2 3">
    <name type="scientific">Clostridium botulinum D str. 1873</name>
    <dbReference type="NCBI Taxonomy" id="592027"/>
    <lineage>
        <taxon>Bacteria</taxon>
        <taxon>Bacillati</taxon>
        <taxon>Bacillota</taxon>
        <taxon>Clostridia</taxon>
        <taxon>Eubacteriales</taxon>
        <taxon>Clostridiaceae</taxon>
        <taxon>Clostridium</taxon>
    </lineage>
</organism>
<dbReference type="EMBL" id="ACSJ01000007">
    <property type="protein sequence ID" value="EES91513.1"/>
    <property type="molecule type" value="Genomic_DNA"/>
</dbReference>
<dbReference type="RefSeq" id="WP_003376391.1">
    <property type="nucleotide sequence ID" value="NZ_ACSJ01000007.1"/>
</dbReference>
<feature type="region of interest" description="Disordered" evidence="1">
    <location>
        <begin position="19"/>
        <end position="52"/>
    </location>
</feature>
<dbReference type="Proteomes" id="UP000006160">
    <property type="component" value="Unassembled WGS sequence"/>
</dbReference>
<sequence length="95" mass="11326">MEYRLNKVDYELQQLVNDATKEGRVHGNKETNKVNEDKKERNKKQYSENFKKESLKQKKKKVIVDAIKVQNIRVNAFRDKESKTLIQGRFLDTKL</sequence>
<comment type="caution">
    <text evidence="2">The sequence shown here is derived from an EMBL/GenBank/DDBJ whole genome shotgun (WGS) entry which is preliminary data.</text>
</comment>
<evidence type="ECO:0000313" key="2">
    <source>
        <dbReference type="EMBL" id="EES91513.1"/>
    </source>
</evidence>
<dbReference type="AlphaFoldDB" id="A0A9P2G7M5"/>
<name>A0A9P2G7M5_CLOBO</name>
<dbReference type="GeneID" id="66319896"/>
<gene>
    <name evidence="2" type="ORF">CLG_B1186</name>
</gene>
<accession>A0A9P2G7M5</accession>
<evidence type="ECO:0000313" key="3">
    <source>
        <dbReference type="Proteomes" id="UP000006160"/>
    </source>
</evidence>
<proteinExistence type="predicted"/>
<protein>
    <submittedName>
        <fullName evidence="2">Uncharacterized protein</fullName>
    </submittedName>
</protein>